<accession>A0A9D6QI38</accession>
<organism evidence="1 2">
    <name type="scientific">Eiseniibacteriota bacterium</name>
    <dbReference type="NCBI Taxonomy" id="2212470"/>
    <lineage>
        <taxon>Bacteria</taxon>
        <taxon>Candidatus Eiseniibacteriota</taxon>
    </lineage>
</organism>
<dbReference type="Proteomes" id="UP000807850">
    <property type="component" value="Unassembled WGS sequence"/>
</dbReference>
<dbReference type="AlphaFoldDB" id="A0A9D6QI38"/>
<dbReference type="EMBL" id="JACQAY010000037">
    <property type="protein sequence ID" value="MBI3538852.1"/>
    <property type="molecule type" value="Genomic_DNA"/>
</dbReference>
<gene>
    <name evidence="1" type="ORF">HY076_01070</name>
</gene>
<reference evidence="1" key="1">
    <citation type="submission" date="2020-07" db="EMBL/GenBank/DDBJ databases">
        <title>Huge and variable diversity of episymbiotic CPR bacteria and DPANN archaea in groundwater ecosystems.</title>
        <authorList>
            <person name="He C.Y."/>
            <person name="Keren R."/>
            <person name="Whittaker M."/>
            <person name="Farag I.F."/>
            <person name="Doudna J."/>
            <person name="Cate J.H.D."/>
            <person name="Banfield J.F."/>
        </authorList>
    </citation>
    <scope>NUCLEOTIDE SEQUENCE</scope>
    <source>
        <strain evidence="1">NC_groundwater_928_Pr1_S-0.2um_72_17</strain>
    </source>
</reference>
<sequence>MSGFVINLGTLPAGRGRIRAVAEPSQLDLPAAVWPGEVRGDLGIDRTGELLSVRGTVQATARLECVRCLEEFDLPLEAELAVVADRAGGPRRLEEDLEAGSYMKFHDGRQLDLGEETREALLLELPITPHCREDCRGLCPRCGANRNQGPCRCERARAGAGPAE</sequence>
<dbReference type="PANTHER" id="PTHR34374:SF1">
    <property type="entry name" value="LARGE RIBOSOMAL RNA SUBUNIT ACCUMULATION PROTEIN YCED HOMOLOG 1, CHLOROPLASTIC"/>
    <property type="match status" value="1"/>
</dbReference>
<dbReference type="Pfam" id="PF02620">
    <property type="entry name" value="YceD"/>
    <property type="match status" value="1"/>
</dbReference>
<evidence type="ECO:0000313" key="2">
    <source>
        <dbReference type="Proteomes" id="UP000807850"/>
    </source>
</evidence>
<proteinExistence type="predicted"/>
<name>A0A9D6QI38_UNCEI</name>
<protein>
    <submittedName>
        <fullName evidence="1">DUF177 domain-containing protein</fullName>
    </submittedName>
</protein>
<dbReference type="PANTHER" id="PTHR34374">
    <property type="entry name" value="LARGE RIBOSOMAL RNA SUBUNIT ACCUMULATION PROTEIN YCED HOMOLOG 1, CHLOROPLASTIC"/>
    <property type="match status" value="1"/>
</dbReference>
<dbReference type="InterPro" id="IPR003772">
    <property type="entry name" value="YceD"/>
</dbReference>
<evidence type="ECO:0000313" key="1">
    <source>
        <dbReference type="EMBL" id="MBI3538852.1"/>
    </source>
</evidence>
<comment type="caution">
    <text evidence="1">The sequence shown here is derived from an EMBL/GenBank/DDBJ whole genome shotgun (WGS) entry which is preliminary data.</text>
</comment>